<evidence type="ECO:0000313" key="3">
    <source>
        <dbReference type="Proteomes" id="UP001238096"/>
    </source>
</evidence>
<dbReference type="RefSeq" id="WP_018365502.1">
    <property type="nucleotide sequence ID" value="NZ_CP104407.1"/>
</dbReference>
<dbReference type="Pfam" id="PF02620">
    <property type="entry name" value="YceD"/>
    <property type="match status" value="1"/>
</dbReference>
<sequence>MIFISELKKKHEGISFDETFDIKVKLIKRNPEIIDIKDLKASGSLVYKNGLFFLNYQLLYTLVLPSSRSMKEVHLKEDRFIEEIFVEEGNLTYNSDLVDEELVLLLTKDYIDLEESIIDNILLAIPLQVLAPDEEEKEDLPSGQDWVVMTEEQYQALKEENQKESNPFASLENLFDE</sequence>
<accession>A0ABY9LIC4</accession>
<name>A0ABY9LIC4_9STRE</name>
<dbReference type="EMBL" id="CP110509">
    <property type="protein sequence ID" value="WMB28578.1"/>
    <property type="molecule type" value="Genomic_DNA"/>
</dbReference>
<evidence type="ECO:0000256" key="1">
    <source>
        <dbReference type="SAM" id="MobiDB-lite"/>
    </source>
</evidence>
<organism evidence="2 3">
    <name type="scientific">Streptococcus didelphis</name>
    <dbReference type="NCBI Taxonomy" id="102886"/>
    <lineage>
        <taxon>Bacteria</taxon>
        <taxon>Bacillati</taxon>
        <taxon>Bacillota</taxon>
        <taxon>Bacilli</taxon>
        <taxon>Lactobacillales</taxon>
        <taxon>Streptococcaceae</taxon>
        <taxon>Streptococcus</taxon>
    </lineage>
</organism>
<protein>
    <submittedName>
        <fullName evidence="2">YceD family protein</fullName>
    </submittedName>
</protein>
<gene>
    <name evidence="2" type="ORF">N1496_03275</name>
</gene>
<keyword evidence="3" id="KW-1185">Reference proteome</keyword>
<evidence type="ECO:0000313" key="2">
    <source>
        <dbReference type="EMBL" id="WMB28578.1"/>
    </source>
</evidence>
<feature type="region of interest" description="Disordered" evidence="1">
    <location>
        <begin position="158"/>
        <end position="177"/>
    </location>
</feature>
<proteinExistence type="predicted"/>
<dbReference type="InterPro" id="IPR003772">
    <property type="entry name" value="YceD"/>
</dbReference>
<dbReference type="Proteomes" id="UP001238096">
    <property type="component" value="Chromosome"/>
</dbReference>
<reference evidence="3" key="1">
    <citation type="submission" date="2022-10" db="EMBL/GenBank/DDBJ databases">
        <title>Streptococcus didelphis as causative of fatal infections in opossums (Didelphis albiventris).</title>
        <authorList>
            <person name="Breyer G.M."/>
            <person name="Da Silva M.E.R.J."/>
            <person name="Siqueira F.M."/>
        </authorList>
    </citation>
    <scope>NUCLEOTIDE SEQUENCE [LARGE SCALE GENOMIC DNA]</scope>
    <source>
        <strain evidence="3">LBVP101/21</strain>
    </source>
</reference>